<dbReference type="EMBL" id="CAJNJA010057262">
    <property type="protein sequence ID" value="CAE7861519.1"/>
    <property type="molecule type" value="Genomic_DNA"/>
</dbReference>
<evidence type="ECO:0000313" key="2">
    <source>
        <dbReference type="Proteomes" id="UP000601435"/>
    </source>
</evidence>
<keyword evidence="2" id="KW-1185">Reference proteome</keyword>
<dbReference type="AlphaFoldDB" id="A0A813ACW5"/>
<proteinExistence type="predicted"/>
<evidence type="ECO:0000313" key="1">
    <source>
        <dbReference type="EMBL" id="CAE7861519.1"/>
    </source>
</evidence>
<protein>
    <submittedName>
        <fullName evidence="1">DNMT3A protein</fullName>
    </submittedName>
</protein>
<gene>
    <name evidence="1" type="primary">DNMT3A</name>
    <name evidence="1" type="ORF">SNEC2469_LOCUS27302</name>
</gene>
<feature type="non-terminal residue" evidence="1">
    <location>
        <position position="1"/>
    </location>
</feature>
<sequence>MCWETDPDAAYVTQKTFRHVKHMGDVHDFDPAQVAVQLRRGHFTAILVAGGSPCQDVSPLHSGRPGLASARSQLFRAVPDIADQCRQVVKDLRLSIPVFAMLENVAGCPPEFLQAASAALNGPPVQVSAASFGWTRRKRLFWCSNGHRSAQDVPQPKLPPNVTSQACAGGWRLGWQGKRPWPPSVSFADDFKPRFDPVANAKDSADGPCFPVFSRAFKHPPDHGPRQDPVVMQRFREHGQWFPLFNYEENALLWKKDQWRVPNSSERAQIMGIPPAALKWAPRTPRSETQAEQVRCSLIGNSFHVPSCMLALIMLFQLCPQASAIPPDSVWQPGLVDNFPGVLGLNVALAKLQVYWVDTQMRGLPAAPQGLGKSTHMQFATCLPNPFDTAAFMRPWDEAICKAMHPDVAAVAKANKLRAIDDGRFSGHNKSCFSEETIYTISPDFVAAACKFCIGLLQDLEGDLPMWAEPHFGTEDMKAAYRQLPNDPDEQAGLFIAFYDPDDQQVKYVHLRAHPFGLSVMLDQDQCTAAE</sequence>
<accession>A0A813ACW5</accession>
<reference evidence="1" key="1">
    <citation type="submission" date="2021-02" db="EMBL/GenBank/DDBJ databases">
        <authorList>
            <person name="Dougan E. K."/>
            <person name="Rhodes N."/>
            <person name="Thang M."/>
            <person name="Chan C."/>
        </authorList>
    </citation>
    <scope>NUCLEOTIDE SEQUENCE</scope>
</reference>
<comment type="caution">
    <text evidence="1">The sequence shown here is derived from an EMBL/GenBank/DDBJ whole genome shotgun (WGS) entry which is preliminary data.</text>
</comment>
<dbReference type="InterPro" id="IPR029063">
    <property type="entry name" value="SAM-dependent_MTases_sf"/>
</dbReference>
<dbReference type="OrthoDB" id="409609at2759"/>
<dbReference type="Proteomes" id="UP000601435">
    <property type="component" value="Unassembled WGS sequence"/>
</dbReference>
<dbReference type="Gene3D" id="3.40.50.150">
    <property type="entry name" value="Vaccinia Virus protein VP39"/>
    <property type="match status" value="1"/>
</dbReference>
<name>A0A813ACW5_9DINO</name>
<organism evidence="1 2">
    <name type="scientific">Symbiodinium necroappetens</name>
    <dbReference type="NCBI Taxonomy" id="1628268"/>
    <lineage>
        <taxon>Eukaryota</taxon>
        <taxon>Sar</taxon>
        <taxon>Alveolata</taxon>
        <taxon>Dinophyceae</taxon>
        <taxon>Suessiales</taxon>
        <taxon>Symbiodiniaceae</taxon>
        <taxon>Symbiodinium</taxon>
    </lineage>
</organism>
<dbReference type="SUPFAM" id="SSF53335">
    <property type="entry name" value="S-adenosyl-L-methionine-dependent methyltransferases"/>
    <property type="match status" value="1"/>
</dbReference>